<comment type="caution">
    <text evidence="1">The sequence shown here is derived from an EMBL/GenBank/DDBJ whole genome shotgun (WGS) entry which is preliminary data.</text>
</comment>
<organism evidence="1 2">
    <name type="scientific">Symbiochloris irregularis</name>
    <dbReference type="NCBI Taxonomy" id="706552"/>
    <lineage>
        <taxon>Eukaryota</taxon>
        <taxon>Viridiplantae</taxon>
        <taxon>Chlorophyta</taxon>
        <taxon>core chlorophytes</taxon>
        <taxon>Trebouxiophyceae</taxon>
        <taxon>Trebouxiales</taxon>
        <taxon>Trebouxiaceae</taxon>
        <taxon>Symbiochloris</taxon>
    </lineage>
</organism>
<proteinExistence type="predicted"/>
<gene>
    <name evidence="1" type="ORF">WJX73_001875</name>
</gene>
<accession>A0AAW1PCC8</accession>
<evidence type="ECO:0000313" key="1">
    <source>
        <dbReference type="EMBL" id="KAK9805718.1"/>
    </source>
</evidence>
<keyword evidence="2" id="KW-1185">Reference proteome</keyword>
<evidence type="ECO:0000313" key="2">
    <source>
        <dbReference type="Proteomes" id="UP001465755"/>
    </source>
</evidence>
<name>A0AAW1PCC8_9CHLO</name>
<protein>
    <submittedName>
        <fullName evidence="1">Uncharacterized protein</fullName>
    </submittedName>
</protein>
<reference evidence="1 2" key="1">
    <citation type="journal article" date="2024" name="Nat. Commun.">
        <title>Phylogenomics reveals the evolutionary origins of lichenization in chlorophyte algae.</title>
        <authorList>
            <person name="Puginier C."/>
            <person name="Libourel C."/>
            <person name="Otte J."/>
            <person name="Skaloud P."/>
            <person name="Haon M."/>
            <person name="Grisel S."/>
            <person name="Petersen M."/>
            <person name="Berrin J.G."/>
            <person name="Delaux P.M."/>
            <person name="Dal Grande F."/>
            <person name="Keller J."/>
        </authorList>
    </citation>
    <scope>NUCLEOTIDE SEQUENCE [LARGE SCALE GENOMIC DNA]</scope>
    <source>
        <strain evidence="1 2">SAG 2036</strain>
    </source>
</reference>
<dbReference type="AlphaFoldDB" id="A0AAW1PCC8"/>
<dbReference type="Proteomes" id="UP001465755">
    <property type="component" value="Unassembled WGS sequence"/>
</dbReference>
<sequence length="148" mass="16121">MLQTVNFPDRHLPGLDCPCALPYCTADCTAAGLRLWDLGELGVTEDLGTIVYRATLHRLPTESSIEGSQLSVSVDSDAEKLDQNAAPPPEEKGMSHRWRVTWFMALAFILCNMDTTAMDSLPGAGSALPIWTRRRAGQLPGDVPIVKL</sequence>
<dbReference type="EMBL" id="JALJOQ010000042">
    <property type="protein sequence ID" value="KAK9805718.1"/>
    <property type="molecule type" value="Genomic_DNA"/>
</dbReference>